<reference evidence="1 2" key="1">
    <citation type="submission" date="2020-08" db="EMBL/GenBank/DDBJ databases">
        <title>Genomic Encyclopedia of Type Strains, Phase IV (KMG-IV): sequencing the most valuable type-strain genomes for metagenomic binning, comparative biology and taxonomic classification.</title>
        <authorList>
            <person name="Goeker M."/>
        </authorList>
    </citation>
    <scope>NUCLEOTIDE SEQUENCE [LARGE SCALE GENOMIC DNA]</scope>
    <source>
        <strain evidence="1 2">DSM 23240</strain>
    </source>
</reference>
<organism evidence="1 2">
    <name type="scientific">Glaciimonas immobilis</name>
    <dbReference type="NCBI Taxonomy" id="728004"/>
    <lineage>
        <taxon>Bacteria</taxon>
        <taxon>Pseudomonadati</taxon>
        <taxon>Pseudomonadota</taxon>
        <taxon>Betaproteobacteria</taxon>
        <taxon>Burkholderiales</taxon>
        <taxon>Oxalobacteraceae</taxon>
        <taxon>Glaciimonas</taxon>
    </lineage>
</organism>
<dbReference type="Proteomes" id="UP000571084">
    <property type="component" value="Unassembled WGS sequence"/>
</dbReference>
<accession>A0A840RYB8</accession>
<proteinExistence type="predicted"/>
<keyword evidence="2" id="KW-1185">Reference proteome</keyword>
<evidence type="ECO:0000313" key="1">
    <source>
        <dbReference type="EMBL" id="MBB5202222.1"/>
    </source>
</evidence>
<evidence type="ECO:0000313" key="2">
    <source>
        <dbReference type="Proteomes" id="UP000571084"/>
    </source>
</evidence>
<comment type="caution">
    <text evidence="1">The sequence shown here is derived from an EMBL/GenBank/DDBJ whole genome shotgun (WGS) entry which is preliminary data.</text>
</comment>
<dbReference type="EMBL" id="JACHHQ010000012">
    <property type="protein sequence ID" value="MBB5202222.1"/>
    <property type="molecule type" value="Genomic_DNA"/>
</dbReference>
<gene>
    <name evidence="1" type="ORF">HNR39_004086</name>
</gene>
<sequence>MRVVPAAGKPTISSACIGVFSMLRPATIWAAIRAHNGLEFPPVVNPIGPSPTRTQAPSAACRRENIASIGNDNPASLVLKLPSFSNIGSSILECGQKIVNALPFWPVILPTASAEVLSDIKPLRDWGHQKVGVKPRHGAASIATTTTTAPNPPPSEHHFNIETAFVKGPAWTPILQEATLKGIIAFQRWSPDLAPDVRLKGIATERPNDSTLDFNQLVDVFQSILPRLTGTPVLVNPYQFSVLKYAIQNQFPSGFSDVEPLDPARPQPVPSQATLQAEVARIFFCALGQISVSVGAEALRGLIRERLQIALANNPALRSLPALVDRIKAEIIEELFQLVPSLDARERATLNKLAKWFVEARLIAIDPLFSSRINLRHTDFGQTRYKSAETVLMRVGAGFINQFPTKSQAMLTPEILREVALHCLMDMDSKNWPRAVGAVLLDLGNALSGVIPGQPSASVADRKRAALAFLIAPEMEKIRRLHTVEALAKALLAKVNDQSNEDALHQQESADASRLLAAGKYSLYSLGLERMPLRDRQNILNACQRNQLRVYLPRAILSDGVAHKATFNAMSGLILRTGPTDVEKDAEYYGFSEARAWAAPVVYKVTQPIRKAGGINQYFSKNHAAFTSGISFSNQTRFETESVDIKAGDLDELALEVSDLQSYPLELNKKFSNLSPPQPEGPTGAEKFFHSKIYVLGETFIGFLPWGPCFIVAGDIAEMIFAPGKTNAEWFEQEIRTVTDGMFCATGMLKAGSTRALIRSYRPLMRYMTSETFAADKDLTEKIEQPHEADLESGLFDENVESAAATASAHFATPSKDLLFMTGITEFFDPSPLRASEYPDIILMHQNALNLPSNLVPEGVIQKSEGGPVFLVLSEVKSRERVGYRWNEAVGQMERQSNEWLSFYEKLIDRDPKVLALFTEDSPHRLSSTYISDRLYENKCFSRLHQQSYHSHIPYLLPEAERGVYTIRQQRYLKHGNKFYLLANTLESTATERIVGERMPADLQLDVYFDGTTWRITKDYLITPVLNLPESVTSFEGALKEGFNLPHGWEATGAYIDNHNSEQVIISFKDSEENTVFRRGPNQRNAFEELSKEDFDENQCNKVRRSPSNFPQASCSTLGAHISALSSEAARTAALDRIVTLDVEARPYYEREFLRLYVVRDAEKIRTLFEKYPGLGHQFFALISRMESKPTLNLPEAMQKMASVMQGRGAVAVDALTKLPEFWEKAQAQLLVNSAGRSNVYDPALHESVRLGLQFSKNLRSYSSLGRQYSEKIGELNRLDNAYNNQFIKPMQKLWPLLWRRVIGPVMTSRFINSEGWTYELIAKGISQTRTKFGMEVAHEISAVYSESHELAGQMMDWYDLDPDAFWQRSASFFHVSNERSPIGESDLVEAVSKFEDATHPVNMENLRVIAPSVNPEGTQYKYNVEEHAQGIPQEASLFGNSVAGYTYLGGKRQGKLFVTTTTFLSPTAGTAELGETLQHELAHLAVPDSAEEIYLFADRSKYGHYSTGGLRRQADVLLESHAAFLKYAEYHSSVTGNFLKHCMDVIPELTKRHFPEGISETNIDMGRFKKFLIALYEGPAHIKIKAFLMPDFYVGLFQHMAQGLPKLKGAGAAEAGAESRPQRDAPPKDWYAEMLRLLARDAFRSIIPEPKK</sequence>
<dbReference type="RefSeq" id="WP_168056392.1">
    <property type="nucleotide sequence ID" value="NZ_JAAOZT010000009.1"/>
</dbReference>
<protein>
    <submittedName>
        <fullName evidence="1">Uncharacterized protein</fullName>
    </submittedName>
</protein>
<name>A0A840RYB8_9BURK</name>